<proteinExistence type="predicted"/>
<protein>
    <submittedName>
        <fullName evidence="1">Uncharacterized protein</fullName>
    </submittedName>
</protein>
<dbReference type="Proteomes" id="UP000032266">
    <property type="component" value="Chromosome"/>
</dbReference>
<sequence>MKILISACLLGEPVRYDGKGKPVTSPILHQWQQAGQLLPFCPELAGGLSVPREPAEIQPDHRIVTHSQLDVTGAFELGARQAQKLVKDYDINMAIMTDLSPSCGSSHIYDGSFSGQIREGEGRTVQYLRQAGVRVFSQHQIDQAWKYWQTQVTDCDKGSG</sequence>
<dbReference type="Pfam" id="PF04463">
    <property type="entry name" value="2-thiour_desulf"/>
    <property type="match status" value="1"/>
</dbReference>
<dbReference type="KEGG" id="gsn:YC6258_05820"/>
<dbReference type="PATRIC" id="fig|1445510.3.peg.5779"/>
<dbReference type="AlphaFoldDB" id="A0A0C5VX12"/>
<dbReference type="STRING" id="1445510.YC6258_05820"/>
<dbReference type="PANTHER" id="PTHR30087">
    <property type="entry name" value="INNER MEMBRANE PROTEIN"/>
    <property type="match status" value="1"/>
</dbReference>
<reference evidence="1 2" key="1">
    <citation type="submission" date="2014-01" db="EMBL/GenBank/DDBJ databases">
        <title>Full genme sequencing of cellulolytic bacterium Gynuella sunshinyii YC6258T gen. nov., sp. nov.</title>
        <authorList>
            <person name="Khan H."/>
            <person name="Chung E.J."/>
            <person name="Chung Y.R."/>
        </authorList>
    </citation>
    <scope>NUCLEOTIDE SEQUENCE [LARGE SCALE GENOMIC DNA]</scope>
    <source>
        <strain evidence="1 2">YC6258</strain>
    </source>
</reference>
<name>A0A0C5VX12_9GAMM</name>
<accession>A0A0C5VX12</accession>
<dbReference type="PANTHER" id="PTHR30087:SF1">
    <property type="entry name" value="HYPOTHETICAL CYTOSOLIC PROTEIN"/>
    <property type="match status" value="1"/>
</dbReference>
<gene>
    <name evidence="1" type="ORF">YC6258_05820</name>
</gene>
<organism evidence="1 2">
    <name type="scientific">Gynuella sunshinyii YC6258</name>
    <dbReference type="NCBI Taxonomy" id="1445510"/>
    <lineage>
        <taxon>Bacteria</taxon>
        <taxon>Pseudomonadati</taxon>
        <taxon>Pseudomonadota</taxon>
        <taxon>Gammaproteobacteria</taxon>
        <taxon>Oceanospirillales</taxon>
        <taxon>Saccharospirillaceae</taxon>
        <taxon>Gynuella</taxon>
    </lineage>
</organism>
<dbReference type="EMBL" id="CP007142">
    <property type="protein sequence ID" value="AJQ97848.1"/>
    <property type="molecule type" value="Genomic_DNA"/>
</dbReference>
<keyword evidence="2" id="KW-1185">Reference proteome</keyword>
<evidence type="ECO:0000313" key="2">
    <source>
        <dbReference type="Proteomes" id="UP000032266"/>
    </source>
</evidence>
<dbReference type="InterPro" id="IPR007553">
    <property type="entry name" value="2-thiour_desulf"/>
</dbReference>
<evidence type="ECO:0000313" key="1">
    <source>
        <dbReference type="EMBL" id="AJQ97848.1"/>
    </source>
</evidence>
<dbReference type="OrthoDB" id="495783at2"/>
<dbReference type="RefSeq" id="WP_044619481.1">
    <property type="nucleotide sequence ID" value="NZ_CP007142.1"/>
</dbReference>
<dbReference type="HOGENOM" id="CLU_076318_1_0_6"/>